<dbReference type="GO" id="GO:0016491">
    <property type="term" value="F:oxidoreductase activity"/>
    <property type="evidence" value="ECO:0007669"/>
    <property type="project" value="InterPro"/>
</dbReference>
<gene>
    <name evidence="4" type="ORF">UT18_C0004G0052</name>
</gene>
<keyword evidence="2" id="KW-0288">FMN</keyword>
<dbReference type="InterPro" id="IPR005025">
    <property type="entry name" value="FMN_Rdtase-like_dom"/>
</dbReference>
<evidence type="ECO:0000313" key="5">
    <source>
        <dbReference type="Proteomes" id="UP000034207"/>
    </source>
</evidence>
<evidence type="ECO:0000313" key="4">
    <source>
        <dbReference type="EMBL" id="KKQ95100.1"/>
    </source>
</evidence>
<dbReference type="Gene3D" id="3.40.50.360">
    <property type="match status" value="1"/>
</dbReference>
<dbReference type="InterPro" id="IPR029039">
    <property type="entry name" value="Flavoprotein-like_sf"/>
</dbReference>
<comment type="caution">
    <text evidence="4">The sequence shown here is derived from an EMBL/GenBank/DDBJ whole genome shotgun (WGS) entry which is preliminary data.</text>
</comment>
<dbReference type="STRING" id="1618345.UT18_C0004G0052"/>
<dbReference type="PANTHER" id="PTHR43278:SF2">
    <property type="entry name" value="IRON-SULFUR FLAVOPROTEIN"/>
    <property type="match status" value="1"/>
</dbReference>
<proteinExistence type="predicted"/>
<accession>A0A0G0M483</accession>
<evidence type="ECO:0000256" key="2">
    <source>
        <dbReference type="ARBA" id="ARBA00022643"/>
    </source>
</evidence>
<dbReference type="Proteomes" id="UP000034207">
    <property type="component" value="Unassembled WGS sequence"/>
</dbReference>
<reference evidence="4" key="1">
    <citation type="journal article" date="2015" name="Nature">
        <title>rRNA introns, odd ribosomes, and small enigmatic genomes across a large radiation of phyla.</title>
        <authorList>
            <person name="Brown C.T."/>
            <person name="Hug L.A."/>
            <person name="Thomas B.C."/>
            <person name="Sharon I."/>
            <person name="Castelle C.J."/>
            <person name="Singh A."/>
            <person name="Wilkins M.J."/>
            <person name="Williams K.H."/>
            <person name="Banfield J.F."/>
        </authorList>
    </citation>
    <scope>NUCLEOTIDE SEQUENCE [LARGE SCALE GENOMIC DNA]</scope>
</reference>
<protein>
    <submittedName>
        <fullName evidence="4">NADPH-dependent FMN reductase</fullName>
    </submittedName>
</protein>
<keyword evidence="1" id="KW-0285">Flavoprotein</keyword>
<evidence type="ECO:0000256" key="1">
    <source>
        <dbReference type="ARBA" id="ARBA00022630"/>
    </source>
</evidence>
<dbReference type="PANTHER" id="PTHR43278">
    <property type="entry name" value="NAD(P)H-DEPENDENT FMN-CONTAINING OXIDOREDUCTASE YWQN-RELATED"/>
    <property type="match status" value="1"/>
</dbReference>
<dbReference type="InterPro" id="IPR051796">
    <property type="entry name" value="ISF_SsuE-like"/>
</dbReference>
<dbReference type="AlphaFoldDB" id="A0A0G0M483"/>
<organism evidence="4 5">
    <name type="scientific">candidate division CPR2 bacterium GW2011_GWC2_39_10</name>
    <dbReference type="NCBI Taxonomy" id="1618345"/>
    <lineage>
        <taxon>Bacteria</taxon>
        <taxon>Bacteria division CPR2</taxon>
    </lineage>
</organism>
<evidence type="ECO:0000259" key="3">
    <source>
        <dbReference type="Pfam" id="PF03358"/>
    </source>
</evidence>
<sequence>MKVLGISGSPRDKNTSYMLKTVLNATGQDTELILLKDLDIKPCKACTYCRKNHCCTTGDDMQKLYPKIKEADILIFGSPTYMSNVSGIMKNFMDRFLPFYLSKEIDGKRVAFLAVGNFKEDLEFDADGNCLWHKEEEESVAGCIQAFRAFGNIFSFKEIGEVHALHGDSKSEDKELISLGNKIGKL</sequence>
<feature type="domain" description="NADPH-dependent FMN reductase-like" evidence="3">
    <location>
        <begin position="1"/>
        <end position="116"/>
    </location>
</feature>
<name>A0A0G0M483_UNCC2</name>
<dbReference type="Pfam" id="PF03358">
    <property type="entry name" value="FMN_red"/>
    <property type="match status" value="1"/>
</dbReference>
<dbReference type="EMBL" id="LBVV01000004">
    <property type="protein sequence ID" value="KKQ95100.1"/>
    <property type="molecule type" value="Genomic_DNA"/>
</dbReference>
<dbReference type="SUPFAM" id="SSF52218">
    <property type="entry name" value="Flavoproteins"/>
    <property type="match status" value="1"/>
</dbReference>